<comment type="caution">
    <text evidence="2">The sequence shown here is derived from an EMBL/GenBank/DDBJ whole genome shotgun (WGS) entry which is preliminary data.</text>
</comment>
<dbReference type="InterPro" id="IPR001387">
    <property type="entry name" value="Cro/C1-type_HTH"/>
</dbReference>
<dbReference type="InterPro" id="IPR010982">
    <property type="entry name" value="Lambda_DNA-bd_dom_sf"/>
</dbReference>
<dbReference type="Pfam" id="PF19054">
    <property type="entry name" value="DUF5753"/>
    <property type="match status" value="1"/>
</dbReference>
<evidence type="ECO:0000313" key="3">
    <source>
        <dbReference type="Proteomes" id="UP000764837"/>
    </source>
</evidence>
<dbReference type="RefSeq" id="WP_204943696.1">
    <property type="nucleotide sequence ID" value="NZ_JAFBBP010000001.1"/>
</dbReference>
<evidence type="ECO:0000259" key="1">
    <source>
        <dbReference type="PROSITE" id="PS50943"/>
    </source>
</evidence>
<accession>A0ABS2LYE9</accession>
<evidence type="ECO:0000313" key="2">
    <source>
        <dbReference type="EMBL" id="MBM7492894.1"/>
    </source>
</evidence>
<dbReference type="Pfam" id="PF13560">
    <property type="entry name" value="HTH_31"/>
    <property type="match status" value="1"/>
</dbReference>
<dbReference type="PROSITE" id="PS50943">
    <property type="entry name" value="HTH_CROC1"/>
    <property type="match status" value="1"/>
</dbReference>
<dbReference type="SMART" id="SM00530">
    <property type="entry name" value="HTH_XRE"/>
    <property type="match status" value="1"/>
</dbReference>
<reference evidence="2 3" key="1">
    <citation type="submission" date="2021-01" db="EMBL/GenBank/DDBJ databases">
        <title>Sequencing the genomes of 1000 actinobacteria strains.</title>
        <authorList>
            <person name="Klenk H.-P."/>
        </authorList>
    </citation>
    <scope>NUCLEOTIDE SEQUENCE [LARGE SCALE GENOMIC DNA]</scope>
    <source>
        <strain evidence="2 3">DSM 100204</strain>
    </source>
</reference>
<organism evidence="2 3">
    <name type="scientific">Micromonospora luteifusca</name>
    <dbReference type="NCBI Taxonomy" id="709860"/>
    <lineage>
        <taxon>Bacteria</taxon>
        <taxon>Bacillati</taxon>
        <taxon>Actinomycetota</taxon>
        <taxon>Actinomycetes</taxon>
        <taxon>Micromonosporales</taxon>
        <taxon>Micromonosporaceae</taxon>
        <taxon>Micromonospora</taxon>
    </lineage>
</organism>
<dbReference type="SUPFAM" id="SSF47413">
    <property type="entry name" value="lambda repressor-like DNA-binding domains"/>
    <property type="match status" value="1"/>
</dbReference>
<sequence length="294" mass="32570">MADDMGSTVPRRQLGRALRDLRTEAGATLDAVAEALECSRQKVWRIESGLGSVRGVDVRAMCELYGATGELTRALISLAGETKAKGWWHAYGDAVPEWFELYVGLESAASRLRFYKNSLVPGILQSGDYARGIYRIDQPDMSEDDRERAVELRLQRQSLLTRRLPRAPQVQVVLCESVLLRPVGGPEAMADQLHNLLRLTRLPNISIRVLPLTAGPHHGTVAGEFVLLDFPLGNRSTPEPPLVYSEAITGALYLDRPNEFATYEKVWSSLLSLALDEGQSFQLINKIIGEVHHG</sequence>
<protein>
    <submittedName>
        <fullName evidence="2">Transcriptional regulator with XRE-family HTH domain</fullName>
    </submittedName>
</protein>
<dbReference type="Proteomes" id="UP000764837">
    <property type="component" value="Unassembled WGS sequence"/>
</dbReference>
<keyword evidence="3" id="KW-1185">Reference proteome</keyword>
<dbReference type="InterPro" id="IPR043917">
    <property type="entry name" value="DUF5753"/>
</dbReference>
<dbReference type="EMBL" id="JAFBBP010000001">
    <property type="protein sequence ID" value="MBM7492894.1"/>
    <property type="molecule type" value="Genomic_DNA"/>
</dbReference>
<name>A0ABS2LYE9_9ACTN</name>
<dbReference type="Gene3D" id="1.10.260.40">
    <property type="entry name" value="lambda repressor-like DNA-binding domains"/>
    <property type="match status" value="1"/>
</dbReference>
<dbReference type="CDD" id="cd00093">
    <property type="entry name" value="HTH_XRE"/>
    <property type="match status" value="1"/>
</dbReference>
<proteinExistence type="predicted"/>
<gene>
    <name evidence="2" type="ORF">JOD64_004116</name>
</gene>
<feature type="domain" description="HTH cro/C1-type" evidence="1">
    <location>
        <begin position="18"/>
        <end position="71"/>
    </location>
</feature>